<dbReference type="Pfam" id="PF00884">
    <property type="entry name" value="Sulfatase"/>
    <property type="match status" value="1"/>
</dbReference>
<gene>
    <name evidence="7" type="ORF">Cop2CBH44_17990</name>
</gene>
<dbReference type="InterPro" id="IPR017850">
    <property type="entry name" value="Alkaline_phosphatase_core_sf"/>
</dbReference>
<sequence length="447" mass="50648">MKKLLITGALGLTASIVSAQKQPNIVYIFTDQHTANALSCTGNPDVKTPNIDRLAQNGIRFTNAYCACPLSTPSRAAMFTGVTPGKLKQLVNGSSIPQEYMGKGLGNLIQAAGYECAYSGKWHIPESDIPDSIHGFKKLYGHNDYGLSESCIDFLKQKHDKPFFLVAAYDNPHNICEYARSQNLPFAEITEPNIEDCPNLPANFAIAPYDADVIRQEQENNYKGYPVTRYTPDDWRRYRNAYYRLVENVDSEIGKLLDALDQLKLSENTLIIFTSDHGDGVGAHHWNQKSALYEEVTNIPLIVKLPKNKNAGKITHQLINNGIDLLPTLCEFANADIPDYCLGKSFKPIVEKISDTPIHDYVVCETQFDNSTTKGWMVRTRNYKYIVYDKGKYREQLYDMNNDRGEMINLAVEEKYKNILDQHRKLLNEWHENNNVPKLKNATPKIK</sequence>
<accession>A0A7G1HUU8</accession>
<evidence type="ECO:0000256" key="1">
    <source>
        <dbReference type="ARBA" id="ARBA00008779"/>
    </source>
</evidence>
<dbReference type="EMBL" id="AP023322">
    <property type="protein sequence ID" value="BCI63446.1"/>
    <property type="molecule type" value="Genomic_DNA"/>
</dbReference>
<feature type="signal peptide" evidence="5">
    <location>
        <begin position="1"/>
        <end position="19"/>
    </location>
</feature>
<dbReference type="InterPro" id="IPR000917">
    <property type="entry name" value="Sulfatase_N"/>
</dbReference>
<keyword evidence="3" id="KW-0378">Hydrolase</keyword>
<dbReference type="AlphaFoldDB" id="A0A7G1HUU8"/>
<feature type="domain" description="Sulfatase N-terminal" evidence="6">
    <location>
        <begin position="23"/>
        <end position="334"/>
    </location>
</feature>
<evidence type="ECO:0000256" key="3">
    <source>
        <dbReference type="ARBA" id="ARBA00022801"/>
    </source>
</evidence>
<evidence type="ECO:0000313" key="8">
    <source>
        <dbReference type="Proteomes" id="UP000594042"/>
    </source>
</evidence>
<organism evidence="7 8">
    <name type="scientific">Coprobacter secundus subsp. similis</name>
    <dbReference type="NCBI Taxonomy" id="2751153"/>
    <lineage>
        <taxon>Bacteria</taxon>
        <taxon>Pseudomonadati</taxon>
        <taxon>Bacteroidota</taxon>
        <taxon>Bacteroidia</taxon>
        <taxon>Bacteroidales</taxon>
        <taxon>Barnesiellaceae</taxon>
        <taxon>Coprobacter</taxon>
    </lineage>
</organism>
<proteinExistence type="inferred from homology"/>
<dbReference type="Gene3D" id="3.40.720.10">
    <property type="entry name" value="Alkaline Phosphatase, subunit A"/>
    <property type="match status" value="1"/>
</dbReference>
<dbReference type="RefSeq" id="WP_200754668.1">
    <property type="nucleotide sequence ID" value="NZ_AP023322.1"/>
</dbReference>
<reference evidence="8" key="1">
    <citation type="submission" date="2020-07" db="EMBL/GenBank/DDBJ databases">
        <title>Complete genome sequencing of Coprobacter sp. strain 2CBH44.</title>
        <authorList>
            <person name="Sakamoto M."/>
            <person name="Murakami T."/>
            <person name="Mori H."/>
        </authorList>
    </citation>
    <scope>NUCLEOTIDE SEQUENCE [LARGE SCALE GENOMIC DNA]</scope>
    <source>
        <strain evidence="8">2CBH44</strain>
    </source>
</reference>
<dbReference type="Proteomes" id="UP000594042">
    <property type="component" value="Chromosome"/>
</dbReference>
<evidence type="ECO:0000256" key="4">
    <source>
        <dbReference type="PIRSR" id="PIRSR600917-52"/>
    </source>
</evidence>
<evidence type="ECO:0000256" key="2">
    <source>
        <dbReference type="ARBA" id="ARBA00022723"/>
    </source>
</evidence>
<keyword evidence="8" id="KW-1185">Reference proteome</keyword>
<keyword evidence="2" id="KW-0479">Metal-binding</keyword>
<name>A0A7G1HUU8_9BACT</name>
<dbReference type="GO" id="GO:0046872">
    <property type="term" value="F:metal ion binding"/>
    <property type="evidence" value="ECO:0007669"/>
    <property type="project" value="UniProtKB-KW"/>
</dbReference>
<comment type="similarity">
    <text evidence="1">Belongs to the sulfatase family.</text>
</comment>
<protein>
    <submittedName>
        <fullName evidence="7">Sulfatase</fullName>
    </submittedName>
</protein>
<keyword evidence="5" id="KW-0732">Signal</keyword>
<comment type="PTM">
    <text evidence="4">The conversion to 3-oxoalanine (also known as C-formylglycine, FGly), of a serine or cysteine residue in prokaryotes and of a cysteine residue in eukaryotes, is critical for catalytic activity.</text>
</comment>
<evidence type="ECO:0000313" key="7">
    <source>
        <dbReference type="EMBL" id="BCI63446.1"/>
    </source>
</evidence>
<feature type="modified residue" description="3-oxoalanine (Ser)" evidence="4">
    <location>
        <position position="71"/>
    </location>
</feature>
<dbReference type="PANTHER" id="PTHR45953">
    <property type="entry name" value="IDURONATE 2-SULFATASE"/>
    <property type="match status" value="1"/>
</dbReference>
<dbReference type="InterPro" id="IPR024607">
    <property type="entry name" value="Sulfatase_CS"/>
</dbReference>
<evidence type="ECO:0000256" key="5">
    <source>
        <dbReference type="SAM" id="SignalP"/>
    </source>
</evidence>
<dbReference type="SUPFAM" id="SSF53649">
    <property type="entry name" value="Alkaline phosphatase-like"/>
    <property type="match status" value="1"/>
</dbReference>
<dbReference type="GO" id="GO:0008484">
    <property type="term" value="F:sulfuric ester hydrolase activity"/>
    <property type="evidence" value="ECO:0007669"/>
    <property type="project" value="TreeGrafter"/>
</dbReference>
<dbReference type="KEGG" id="copr:Cop2CBH44_17990"/>
<dbReference type="PANTHER" id="PTHR45953:SF1">
    <property type="entry name" value="IDURONATE 2-SULFATASE"/>
    <property type="match status" value="1"/>
</dbReference>
<evidence type="ECO:0000259" key="6">
    <source>
        <dbReference type="Pfam" id="PF00884"/>
    </source>
</evidence>
<feature type="chain" id="PRO_5028833625" evidence="5">
    <location>
        <begin position="20"/>
        <end position="447"/>
    </location>
</feature>
<dbReference type="GO" id="GO:0005737">
    <property type="term" value="C:cytoplasm"/>
    <property type="evidence" value="ECO:0007669"/>
    <property type="project" value="TreeGrafter"/>
</dbReference>
<dbReference type="PROSITE" id="PS00523">
    <property type="entry name" value="SULFATASE_1"/>
    <property type="match status" value="1"/>
</dbReference>